<dbReference type="PROSITE" id="PS52039">
    <property type="entry name" value="TOPO_IA_2"/>
    <property type="match status" value="1"/>
</dbReference>
<evidence type="ECO:0000259" key="13">
    <source>
        <dbReference type="PROSITE" id="PS52039"/>
    </source>
</evidence>
<dbReference type="InterPro" id="IPR034149">
    <property type="entry name" value="TOPRIM_TopoI"/>
</dbReference>
<dbReference type="InterPro" id="IPR013498">
    <property type="entry name" value="Topo_IA_Znf"/>
</dbReference>
<dbReference type="Pfam" id="PF13368">
    <property type="entry name" value="Toprim_C_rpt"/>
    <property type="match status" value="2"/>
</dbReference>
<dbReference type="PROSITE" id="PS00396">
    <property type="entry name" value="TOPO_IA_1"/>
    <property type="match status" value="1"/>
</dbReference>
<keyword evidence="6" id="KW-0460">Magnesium</keyword>
<dbReference type="Gene3D" id="1.10.290.10">
    <property type="entry name" value="Topoisomerase I, domain 4"/>
    <property type="match status" value="1"/>
</dbReference>
<dbReference type="InterPro" id="IPR013824">
    <property type="entry name" value="Topo_IA_cen_sub1"/>
</dbReference>
<dbReference type="Proteomes" id="UP001330434">
    <property type="component" value="Chromosome"/>
</dbReference>
<comment type="subunit">
    <text evidence="10">Monomer.</text>
</comment>
<dbReference type="InterPro" id="IPR023405">
    <property type="entry name" value="Topo_IA_core_domain"/>
</dbReference>
<dbReference type="InterPro" id="IPR013497">
    <property type="entry name" value="Topo_IA_cen"/>
</dbReference>
<comment type="catalytic activity">
    <reaction evidence="1 10">
        <text>ATP-independent breakage of single-stranded DNA, followed by passage and rejoining.</text>
        <dbReference type="EC" id="5.6.2.1"/>
    </reaction>
</comment>
<feature type="region of interest" description="Interaction with DNA" evidence="10">
    <location>
        <begin position="165"/>
        <end position="170"/>
    </location>
</feature>
<dbReference type="InterPro" id="IPR013826">
    <property type="entry name" value="Topo_IA_cen_sub3"/>
</dbReference>
<dbReference type="Gene3D" id="2.70.20.10">
    <property type="entry name" value="Topoisomerase I, domain 3"/>
    <property type="match status" value="1"/>
</dbReference>
<evidence type="ECO:0000256" key="10">
    <source>
        <dbReference type="HAMAP-Rule" id="MF_00952"/>
    </source>
</evidence>
<evidence type="ECO:0000256" key="2">
    <source>
        <dbReference type="ARBA" id="ARBA00009446"/>
    </source>
</evidence>
<feature type="site" description="Interaction with DNA" evidence="10">
    <location>
        <position position="305"/>
    </location>
</feature>
<feature type="site" description="Interaction with DNA" evidence="10">
    <location>
        <position position="141"/>
    </location>
</feature>
<evidence type="ECO:0000256" key="4">
    <source>
        <dbReference type="ARBA" id="ARBA00022771"/>
    </source>
</evidence>
<dbReference type="InterPro" id="IPR028612">
    <property type="entry name" value="Topoisom_1_IA"/>
</dbReference>
<dbReference type="PANTHER" id="PTHR42785">
    <property type="entry name" value="DNA TOPOISOMERASE, TYPE IA, CORE"/>
    <property type="match status" value="1"/>
</dbReference>
<feature type="region of interest" description="Disordered" evidence="11">
    <location>
        <begin position="775"/>
        <end position="809"/>
    </location>
</feature>
<dbReference type="InterPro" id="IPR003601">
    <property type="entry name" value="Topo_IA_2"/>
</dbReference>
<keyword evidence="4" id="KW-0863">Zinc-finger</keyword>
<dbReference type="CDD" id="cd03363">
    <property type="entry name" value="TOPRIM_TopoIA_TopoI"/>
    <property type="match status" value="1"/>
</dbReference>
<keyword evidence="15" id="KW-1185">Reference proteome</keyword>
<comment type="similarity">
    <text evidence="2 10">Belongs to the type IA topoisomerase family.</text>
</comment>
<dbReference type="InterPro" id="IPR023406">
    <property type="entry name" value="Topo_IA_AS"/>
</dbReference>
<dbReference type="HAMAP" id="MF_00952">
    <property type="entry name" value="Topoisom_1_prok"/>
    <property type="match status" value="1"/>
</dbReference>
<evidence type="ECO:0000313" key="14">
    <source>
        <dbReference type="EMBL" id="WVX66724.1"/>
    </source>
</evidence>
<reference evidence="14 15" key="1">
    <citation type="journal article" date="2024" name="Environ. Microbiol.">
        <title>Novel evolutionary insights on the interactions of the Holosporales (Alphaproteobacteria) with eukaryotic hosts from comparative genomics.</title>
        <authorList>
            <person name="Giovannini M."/>
            <person name="Petroni G."/>
            <person name="Castelli M."/>
        </authorList>
    </citation>
    <scope>NUCLEOTIDE SEQUENCE [LARGE SCALE GENOMIC DNA]</scope>
    <source>
        <strain evidence="14 15">US_Bl 15I1</strain>
    </source>
</reference>
<comment type="caution">
    <text evidence="10">Lacks conserved residue(s) required for the propagation of feature annotation.</text>
</comment>
<sequence length="809" mass="91438">MNVVIVESPAKAKTIEKYLGKDFKVFASFGHVRDLPSKNGSVRPDEDFAMTWEVDPKSQKHVNEIASAVKKADHLYLATDPDREGEAISWHIAEILKEKGLLPKIPTSRIAFNAITKNAVLEALKNPREIDQELVDAYLARLSLDYLVGFTLSPVLWRKLPGSRSAGRVQSVALRLVVEREQEIEAFDSQEYWTIEADFKTPSNRIFTARLTHLNDKKLDKFDLKSKEDAENAVQEILKHGYAVIKIEKKRTKRRAKPPFTTSTIQQEASRKLGFSPKKTMQVAQKLYEGVDIGGEVTGLITYMRTDSIQVEPAAIEEARQIIREDFGKEYVPETPTLYKSKAKNAQEAHEAIRPTELARRPQKLTSYLDRDQARLYELIWKRMMASQMAPAELDQMSVDIGNPSEKILFRANGSTIAFDGFLKLYRESVDEGQDDEEDQRLLPAMNEKDPLNRETTIPEQHFTQPPPRYSEASLVKKMEELGIGRPSTYARILQVLQERGYVKHENRQLSPEDRGRLVTTFLMNFFHKYVEYDFTADLEERLDNISAGDLQWKSVLHDFWGDFSSAIDATKPLTITDVLKVLEDHLSSYLFPQKEDGKNSRECTQCKTGTLGLRVGKFGAFIGCSNYPECKFTRPLDVGDQGERGGELTSDFEDKLLGTDPVLELPVYLKKGPYGFYAQWGESAPKGEKPKRASLPRGYAPQDFTLEQAISLGKLPREVGIHPETKEKVFAGLGRFGPYLKHGQEFISLKNDDVLDVGLNRAVTLIAEHALKPKRKSPLKVAKPKTAPKAKKVPAKAKKAPAKAKKEK</sequence>
<evidence type="ECO:0000256" key="7">
    <source>
        <dbReference type="ARBA" id="ARBA00023029"/>
    </source>
</evidence>
<keyword evidence="7 10" id="KW-0799">Topoisomerase</keyword>
<organism evidence="14 15">
    <name type="scientific">Candidatus Bealeia paramacronuclearis</name>
    <dbReference type="NCBI Taxonomy" id="1921001"/>
    <lineage>
        <taxon>Bacteria</taxon>
        <taxon>Pseudomonadati</taxon>
        <taxon>Pseudomonadota</taxon>
        <taxon>Alphaproteobacteria</taxon>
        <taxon>Holosporales</taxon>
        <taxon>Holosporaceae</taxon>
        <taxon>Candidatus Bealeia</taxon>
    </lineage>
</organism>
<evidence type="ECO:0000256" key="3">
    <source>
        <dbReference type="ARBA" id="ARBA00022723"/>
    </source>
</evidence>
<dbReference type="InterPro" id="IPR003602">
    <property type="entry name" value="Topo_IA_DNA-bd_dom"/>
</dbReference>
<dbReference type="PRINTS" id="PR00417">
    <property type="entry name" value="PRTPISMRASEI"/>
</dbReference>
<feature type="active site" description="O-(5'-phospho-DNA)-tyrosine intermediate" evidence="10">
    <location>
        <position position="303"/>
    </location>
</feature>
<dbReference type="SMART" id="SM00493">
    <property type="entry name" value="TOPRIM"/>
    <property type="match status" value="1"/>
</dbReference>
<dbReference type="PROSITE" id="PS50880">
    <property type="entry name" value="TOPRIM"/>
    <property type="match status" value="1"/>
</dbReference>
<evidence type="ECO:0000259" key="12">
    <source>
        <dbReference type="PROSITE" id="PS50880"/>
    </source>
</evidence>
<dbReference type="SUPFAM" id="SSF57783">
    <property type="entry name" value="Zinc beta-ribbon"/>
    <property type="match status" value="1"/>
</dbReference>
<evidence type="ECO:0000256" key="11">
    <source>
        <dbReference type="SAM" id="MobiDB-lite"/>
    </source>
</evidence>
<dbReference type="Gene3D" id="1.10.460.10">
    <property type="entry name" value="Topoisomerase I, domain 2"/>
    <property type="match status" value="1"/>
</dbReference>
<keyword evidence="3" id="KW-0479">Metal-binding</keyword>
<dbReference type="Pfam" id="PF01751">
    <property type="entry name" value="Toprim"/>
    <property type="match status" value="1"/>
</dbReference>
<evidence type="ECO:0000256" key="1">
    <source>
        <dbReference type="ARBA" id="ARBA00000213"/>
    </source>
</evidence>
<dbReference type="InterPro" id="IPR013825">
    <property type="entry name" value="Topo_IA_cen_sub2"/>
</dbReference>
<dbReference type="RefSeq" id="WP_331255551.1">
    <property type="nucleotide sequence ID" value="NZ_CP133270.1"/>
</dbReference>
<dbReference type="NCBIfam" id="TIGR01051">
    <property type="entry name" value="topA_bact"/>
    <property type="match status" value="1"/>
</dbReference>
<keyword evidence="8 10" id="KW-0238">DNA-binding</keyword>
<feature type="site" description="Interaction with DNA" evidence="10">
    <location>
        <position position="145"/>
    </location>
</feature>
<feature type="domain" description="Topo IA-type catalytic" evidence="13">
    <location>
        <begin position="131"/>
        <end position="568"/>
    </location>
</feature>
<dbReference type="SUPFAM" id="SSF56712">
    <property type="entry name" value="Prokaryotic type I DNA topoisomerase"/>
    <property type="match status" value="1"/>
</dbReference>
<dbReference type="InterPro" id="IPR025589">
    <property type="entry name" value="Toprim_C_rpt"/>
</dbReference>
<protein>
    <recommendedName>
        <fullName evidence="10">DNA topoisomerase 1</fullName>
        <ecNumber evidence="10">5.6.2.1</ecNumber>
    </recommendedName>
    <alternativeName>
        <fullName evidence="10">DNA topoisomerase I</fullName>
    </alternativeName>
</protein>
<dbReference type="Gene3D" id="3.30.65.10">
    <property type="entry name" value="Bacterial Topoisomerase I, domain 1"/>
    <property type="match status" value="1"/>
</dbReference>
<evidence type="ECO:0000256" key="9">
    <source>
        <dbReference type="ARBA" id="ARBA00023235"/>
    </source>
</evidence>
<comment type="function">
    <text evidence="10">Releases the supercoiling and torsional tension of DNA, which is introduced during the DNA replication and transcription, by transiently cleaving and rejoining one strand of the DNA duplex. Introduces a single-strand break via transesterification at a target site in duplex DNA. The scissile phosphodiester is attacked by the catalytic tyrosine of the enzyme, resulting in the formation of a DNA-(5'-phosphotyrosyl)-enzyme intermediate and the expulsion of a 3'-OH DNA strand. The free DNA strand then undergoes passage around the unbroken strand, thus removing DNA supercoils. Finally, in the religation step, the DNA 3'-OH attacks the covalent intermediate to expel the active-site tyrosine and restore the DNA phosphodiester backbone.</text>
</comment>
<dbReference type="SMART" id="SM00436">
    <property type="entry name" value="TOP1Bc"/>
    <property type="match status" value="1"/>
</dbReference>
<keyword evidence="9 10" id="KW-0413">Isomerase</keyword>
<dbReference type="EC" id="5.6.2.1" evidence="10"/>
<dbReference type="PANTHER" id="PTHR42785:SF1">
    <property type="entry name" value="DNA TOPOISOMERASE"/>
    <property type="match status" value="1"/>
</dbReference>
<accession>A0ABZ2C2N9</accession>
<dbReference type="SMART" id="SM00437">
    <property type="entry name" value="TOP1Ac"/>
    <property type="match status" value="1"/>
</dbReference>
<feature type="domain" description="Toprim" evidence="12">
    <location>
        <begin position="1"/>
        <end position="111"/>
    </location>
</feature>
<name>A0ABZ2C2N9_9PROT</name>
<dbReference type="CDD" id="cd00186">
    <property type="entry name" value="TOP1Ac"/>
    <property type="match status" value="1"/>
</dbReference>
<evidence type="ECO:0000313" key="15">
    <source>
        <dbReference type="Proteomes" id="UP001330434"/>
    </source>
</evidence>
<dbReference type="Pfam" id="PF01131">
    <property type="entry name" value="Topoisom_bac"/>
    <property type="match status" value="1"/>
</dbReference>
<dbReference type="Pfam" id="PF01396">
    <property type="entry name" value="Zn_ribbon_Top1"/>
    <property type="match status" value="1"/>
</dbReference>
<keyword evidence="5" id="KW-0862">Zinc</keyword>
<evidence type="ECO:0000256" key="8">
    <source>
        <dbReference type="ARBA" id="ARBA00023125"/>
    </source>
</evidence>
<dbReference type="Gene3D" id="3.40.50.140">
    <property type="match status" value="1"/>
</dbReference>
<feature type="site" description="Interaction with DNA" evidence="10">
    <location>
        <position position="500"/>
    </location>
</feature>
<evidence type="ECO:0000256" key="5">
    <source>
        <dbReference type="ARBA" id="ARBA00022833"/>
    </source>
</evidence>
<dbReference type="InterPro" id="IPR005733">
    <property type="entry name" value="TopoI_bac-type"/>
</dbReference>
<dbReference type="InterPro" id="IPR006171">
    <property type="entry name" value="TOPRIM_dom"/>
</dbReference>
<evidence type="ECO:0000256" key="6">
    <source>
        <dbReference type="ARBA" id="ARBA00022842"/>
    </source>
</evidence>
<gene>
    <name evidence="10" type="primary">topA</name>
    <name evidence="14" type="ORF">Bealeia1_00908</name>
</gene>
<feature type="site" description="Interaction with DNA" evidence="10">
    <location>
        <position position="31"/>
    </location>
</feature>
<proteinExistence type="inferred from homology"/>
<feature type="site" description="Interaction with DNA" evidence="10">
    <location>
        <position position="157"/>
    </location>
</feature>
<dbReference type="EMBL" id="CP133270">
    <property type="protein sequence ID" value="WVX66724.1"/>
    <property type="molecule type" value="Genomic_DNA"/>
</dbReference>
<dbReference type="InterPro" id="IPR000380">
    <property type="entry name" value="Topo_IA"/>
</dbReference>